<evidence type="ECO:0000256" key="1">
    <source>
        <dbReference type="ARBA" id="ARBA00022837"/>
    </source>
</evidence>
<dbReference type="Gene3D" id="1.10.238.10">
    <property type="entry name" value="EF-hand"/>
    <property type="match status" value="1"/>
</dbReference>
<feature type="region of interest" description="Disordered" evidence="2">
    <location>
        <begin position="277"/>
        <end position="325"/>
    </location>
</feature>
<feature type="compositionally biased region" description="Basic and acidic residues" evidence="2">
    <location>
        <begin position="5231"/>
        <end position="5244"/>
    </location>
</feature>
<feature type="compositionally biased region" description="Basic and acidic residues" evidence="2">
    <location>
        <begin position="5497"/>
        <end position="5510"/>
    </location>
</feature>
<feature type="compositionally biased region" description="Basic and acidic residues" evidence="2">
    <location>
        <begin position="5558"/>
        <end position="5579"/>
    </location>
</feature>
<name>A0A0G4HC28_9ALVE</name>
<dbReference type="EMBL" id="CDMZ01002257">
    <property type="protein sequence ID" value="CEM41546.1"/>
    <property type="molecule type" value="Genomic_DNA"/>
</dbReference>
<feature type="region of interest" description="Disordered" evidence="2">
    <location>
        <begin position="5192"/>
        <end position="5289"/>
    </location>
</feature>
<dbReference type="SUPFAM" id="SSF47473">
    <property type="entry name" value="EF-hand"/>
    <property type="match status" value="1"/>
</dbReference>
<feature type="region of interest" description="Disordered" evidence="2">
    <location>
        <begin position="483"/>
        <end position="889"/>
    </location>
</feature>
<proteinExistence type="predicted"/>
<feature type="compositionally biased region" description="Low complexity" evidence="2">
    <location>
        <begin position="844"/>
        <end position="856"/>
    </location>
</feature>
<evidence type="ECO:0000259" key="3">
    <source>
        <dbReference type="PROSITE" id="PS50222"/>
    </source>
</evidence>
<feature type="compositionally biased region" description="Acidic residues" evidence="2">
    <location>
        <begin position="775"/>
        <end position="784"/>
    </location>
</feature>
<feature type="region of interest" description="Disordered" evidence="2">
    <location>
        <begin position="1305"/>
        <end position="1330"/>
    </location>
</feature>
<feature type="compositionally biased region" description="Low complexity" evidence="2">
    <location>
        <begin position="1190"/>
        <end position="1204"/>
    </location>
</feature>
<dbReference type="PROSITE" id="PS50222">
    <property type="entry name" value="EF_HAND_2"/>
    <property type="match status" value="2"/>
</dbReference>
<dbReference type="GO" id="GO:0005509">
    <property type="term" value="F:calcium ion binding"/>
    <property type="evidence" value="ECO:0007669"/>
    <property type="project" value="InterPro"/>
</dbReference>
<feature type="region of interest" description="Disordered" evidence="2">
    <location>
        <begin position="5549"/>
        <end position="5583"/>
    </location>
</feature>
<feature type="region of interest" description="Disordered" evidence="2">
    <location>
        <begin position="5349"/>
        <end position="5379"/>
    </location>
</feature>
<feature type="compositionally biased region" description="Basic and acidic residues" evidence="2">
    <location>
        <begin position="1320"/>
        <end position="1330"/>
    </location>
</feature>
<feature type="compositionally biased region" description="Gly residues" evidence="2">
    <location>
        <begin position="5416"/>
        <end position="5425"/>
    </location>
</feature>
<feature type="region of interest" description="Disordered" evidence="2">
    <location>
        <begin position="3432"/>
        <end position="3506"/>
    </location>
</feature>
<dbReference type="InterPro" id="IPR002048">
    <property type="entry name" value="EF_hand_dom"/>
</dbReference>
<feature type="compositionally biased region" description="Basic and acidic residues" evidence="2">
    <location>
        <begin position="1063"/>
        <end position="1075"/>
    </location>
</feature>
<feature type="compositionally biased region" description="Gly residues" evidence="2">
    <location>
        <begin position="4541"/>
        <end position="4551"/>
    </location>
</feature>
<feature type="compositionally biased region" description="Basic and acidic residues" evidence="2">
    <location>
        <begin position="2731"/>
        <end position="2743"/>
    </location>
</feature>
<gene>
    <name evidence="4" type="ORF">Cvel_6270</name>
</gene>
<feature type="compositionally biased region" description="Polar residues" evidence="2">
    <location>
        <begin position="4224"/>
        <end position="4239"/>
    </location>
</feature>
<reference evidence="4" key="1">
    <citation type="submission" date="2014-11" db="EMBL/GenBank/DDBJ databases">
        <authorList>
            <person name="Otto D Thomas"/>
            <person name="Naeem Raeece"/>
        </authorList>
    </citation>
    <scope>NUCLEOTIDE SEQUENCE</scope>
</reference>
<evidence type="ECO:0000313" key="4">
    <source>
        <dbReference type="EMBL" id="CEM41546.1"/>
    </source>
</evidence>
<feature type="compositionally biased region" description="Polar residues" evidence="2">
    <location>
        <begin position="4267"/>
        <end position="4284"/>
    </location>
</feature>
<sequence>MAQLRRRSSLMFESPQGDPLKRRNPPPTYNRFPDPHTNLFDPPRLRKLKEGQKEKGDQRGKEWNQRFVRSSIKPDSGGGNPTAFEEYNALYDPACAFVARKFLRSRAPPPSFFLELDAMADEDPGLGILDDEDSPAAFRRLEEDLMMEAQLASTRKLPPRRTLDSLVEPLMGPWKDHLAHKADVARRRLHLHQTFQSTFNPLASLAEENWRGGKKSGSTDVIASKTAELRRYQQKLSARLEAYSGTHGISALMEAERLQHAQEQMGTWKVSAVVDSSAGPGFRKREDAESSTTNKKSGGGEGGKSGEEKEGGGGAERERVTERTWSDSTVLIDALEDCILRYDLSDDVWKGLLRVGTGAGWTPHPPPTGSEGWARGPAADPLSIRKPPGGASSVAEEVVQKELAGGTQFPGLQVLDSHFRLACDEASSAFEECQAKLLAARSDQGSETVGATETEGEIGDDEDRTPAVVAGGEDGVFNFFEEEVSPAAGGRGDGDGDNNKEKEETEELGGFFGALGPEGGDEAEGEKGAEGETQKEAAEVVADVFFGMGEEKEKENAEEKDENAGFANLFGDSPEEAEKEKEEADNAKEEGGNFFDAFGGGEAEPKEAKDDEEKKEEGGGFLSAFGGEEETPKEEEEKEKTVEAEDTGGGFLDAFGGGAEPEKDESPDADTALEVPAESKEEKVNEQEASPAVDGEEGGGFLDAFGGGGQDKDKENEEEREGEEEEKEAPEKQAQAAPEEEEEDSSPAVVAAELTPGGNGGGFLEAFGGGLGEENKEEETDQGQEQEQGGNGEGEIQADDVEGASPAARPTSAKGSRSSRAKAGRSISFFLSGEGEGQEEQPTFEEPPTAAAGTAVEGDRRPSLAIPIEPGSRRTSLTAPVKQPSAASDAQLDARLASFLGFCEEELRQPGAEDTELQGAGTPSDRVQRELEQQYLSLLSEPPQAPWQKNCPFCEQEGQAQKQQADAVDSRDKNKSTSARGKGNMKTDRWREVWVVRENQSVSVGSAGGEELERLWMRQKRPAADVRSGSSVQRRSSKAFPPTAPPSPPQPVATTGTDSPEGETPKSGRTYERNPKIPASRRRYILNLMRQKVMNGELYSILYTSSATEGDSVRPLASLNKLFPTSDGCMAFNPPVVNNLSTKAIQLARQFKVGLRDLLLVIAAEFQRIRGSEGLNGLAEDPEESDEDMPGPSDRPGSSSAASSRRNRRKKTVEGGKKMSLLVDLSEGDKPMAEKTKKSHLDRAMERKDPICDALGVSSVFTTIPQEEPSLLCSWDWKKGTWADWAPPAPVEAVTVEALDSWFSKGGVSTPKTNENEPESGGHQKEKERLNDLRSIVHRRMMLSEAYWSGSTGLLPLELLEDENSSAAKQESGESAESPGGGTGFFDAEKTPGEGPFTINAAGPAATQQSQGPLNAFGPMGISNRASMNSVTGGNTVGGNPSAQLVSNYMSTLQVGRQNADGIHRLEGVFFDDSMLAALGAVVGAIADMNVLLALLHMPLDQLFTHIAAEECTQKKSFAEIVAPWQRSFRNDRKSLMKPPSGPPPSVRSQNSIQTADGGKATSARGSAPRGTRMPMPNAAVIDAEILFNQWLPRMRRKGRSRSRWLAVSEKALAGFLFPDAARDLSVRRLRTAFHLWQAQVIGPIAYTVSKYAPLIWTDLQSWERTHIKEVVPGIERVNLFLDLLRHRQGKVVPDAHSYSHARSPLHKQRGPRGVGGGRSASGPFFQHAPEAEDSDTEEQAEERASWDHALLSGVFGVSLPGRDEEGGEAANLEKCLGPLTAGPDEKGTTVEEALGTEMGPLLTCDLFRSEYYVPQDAVLHELSKRDVPGTSQVFLLGCCRRETEEAIVERTRDGRRVLLAKQKQRQKEADLLNEQQMEAEASKKGGKEKIKILDNAGPKGKTTLSRTASRCFGVGDDVLKTPGTQTASAVTQTPQMQFAQRSFRSKSSLHLSASAASQAAVQSSQPSVLVNFFDLAVRMLAAEDLLLLSLTVEMCGRGLDVEAACRLFDEGGIGSSKLFRAVVLAPSEQSALFDSLALSPACRFMPISLVNRLEAWTHVTFDPMACRFLNTFAEGQSLPSFHAAAARRDNAQKSPLIAMQASAANFDYTSGAYLQPRQAVYQPQGLTRRSVSYKVSQSEFGATGGGRTLGGFGALSRLRKASNGGPGSPSRRQAGRQQEGQQLSLWQVLSAFDTAKNGLLTWQHTAAAFRLLGLPLPTDLLVSLILSRLHAPADVGGSVSGQEERERASGRMSAPSPARSPHRFAFREGGAARTLGPIREDSGLFVQYGLLLGLVREAEGALIGRFVGLLKHLADTEGGVHYPRIGGRRGKMAKGEVCSLKTLLSRASVPFRYRRLLWESGTVNNFAASELLHTGVASRGALLRCLGRGGTQLVGEDRWLRRLLRLAACVMPADPVAEVLGLSPPPSRRSPTRSSSRVEGGAGAGVGLSSPEGLLDGGVVNVLSLFEIAFGWENEQAAFFSRLFAQADIYEEMLAIHKRKKVEEPPAPPGRPQTAPNPSRRMVPPLPDESEAESGDEKGEGAGGERKTAADKESGSGAAAKSGEGGGGLDESSAAIAKTLTPKTMPVALFRQALVNIFEKASLEIYQQTLAANGAAGSGGKTAGDSTTPGRQVKEGGQGKEDSAERAERPPVNRAALRAMEGWLGPSNGVGGVWNLSPSQVALCVAFCRKGSSIPPRFASEETGRKDSKPTLMEDLFLKGRVSSDSGSGDGERESTKKESKRMQNPTAGDNLVAFEDFCFLVSGWRDVFFGRLGDAIREKQLPLQGLLLVHETHRVNPLRLFELLLSYDLPLPRKLVKRAVKSLRTDAAGNLDVRGLLEEIQLWNEEYAGGIADLCKTRGIDIGTCLREILPGSSLWMGRQTVYKALHTAGVEVPPNHFKSIPVFPLSVSYHRVWRAATAGERGWCHVEDFTLFVDRAIYDTYERLGDTLAEKGLKMSAAFALFDSDGSGKVDFGEFFHALDALKVGLSPRDIRRLYNFVAMQPASTGSSPSAQAEGEDAGARIAAEVSYAEFEDKVSMWQDTLFGALGDAVRKGEPLGAKDLEEYTTLFAKAQATHAERSDNQHTGEFGGFGGGRGPGGGAGAAGAKPVEMVDSEVFQMMLVPLLPRSKQHLVGFLLKRLKRSAAAVAGAMAGSSSGGGSASASGLKNGEEGVVLSSFLSLVQRWEDEHYGAFLVALVTRRYEGPSFEEMLRQYDAEGKGFVSRRSLKQVLSIHLGLSQRQILALLRVVPQDSSEGGLFYVDLLKALFNDPFPVESRGRLEDLLGSQLDEFGYAHFSEILPIVMRLGVSEAHFARMRRVLALVPNPPAVPPVTALIRGGLPGTAAHTLFPPAPLLAGPLQVRNRVLNICSNISWAKGSSEEEGRSLVSQWEDLLFGSLSEAVNNVAPSPDSAMRSLFPDVFRSVDLAEAMKDPAGPPETVPEGVKASPGSSQPLILSPPQREKENATASPGQVSEDGLRRASIDTNCLSPKGQGLSPPSARNSRANTKVTAAGGAGTVVGASSIPVGLMHVQNFRKAIEVFEDCVDSQHLDWVAKLLRRASKHTRGSLVNPVHLFHKLMAWEEYTFRFLLLRAPAPWGLDFAHCCFPLDAGTLLSEDLVAFGHDRARAGSVGSLASPRPPPLSHRTSGEGGGTQRSFASTKGDSGPVLTGWMRQKDLFAFLNAPPFSLGPFRAEAISCSVPHRLDLYRGMRGGKSGGPSAPLDMVGGGAEAAAEEGAKPAGGPAGGAVDKRVSVKQRRTLLASRSSQDASVDLPGGADIDAENPEIAQEGPRRRGLKSREGSRHVSVNIAASAAEVVSPMGGSSTAPSPQGGAVSFPGEEKPPGTASSPYESPSPFGTATGDPFGGDGGKDGQGQSTHHPHKITASSMSDHAPFASYLHLAHRLHIWAQMTLVPLCVPLLESGGDTKMRAHFAHFDPDGRGSLPPLQMCLAIIALFGDVFVPQQKNVMASSLYLGGMMKEEKKQTFKSIGQVMKMRAEAEKRTGTGMERDREKEAMAASLSVPDWILGRLMRMTEVVPGVMHKYEPLIEIVSSFLAGVAGTLARALCSGTPNKKLKGGFGWAEFLAGRARGKQRVPALQVYRLGTGEAVVDEEEIDRTIGALFFLDLDEERRQELASHQAWKKRHATLQLWSRGVAKALVLEAPKHRAARTALKDAEAKWWQYASARLANMSKGSLSAVLAEEAVPSSPVPPSFFARGTGHQRVSASTKLPTGNTAKQFFPSLGSPKANQSVRVSPAETTGAEEQLQQEGDSNQLNDTSMFQTDDDEEGFEGVYPPDLDPRDTYIPFDQLRRRLQANCLNPQTLRPQSFQAIFNGTDYQLMKLYLRLPEGPGSTSPRKQGTDENELISFDLLRRLLLVWEALSLPRLGVLLHFKAMHLVLQLAEEARETAVTQLQSIFSPPENNNPHLSTFRGANFVAPVSISALANLAASTGGPSGAGATEALAYRRGGLSSVAHSLLERVCAVSSYSQLRRKLGVEHFGTNDRQIAVLLASVRKLIDPSSEDDLGGDASAFSQQFLPGGGQQEGGSDGESFSSLSQSEGNEETGESGSDSDEGEDGSDGGGSDNASLPTSRGLKRKKSRLKDQQRLRPPTSHSDHASSSMMQSTDLSLNSMTVGGFFGNVEDEERRSSAPLLELDLEPEEEALIASRLPFARGSISGAPGGRGVGYVIFPHPAEPPQAEQAPETEGTAQTGPTGLSFAFSEAASQSGIIGRSGVFGDPSLALRFKRLFGYVDGRTELLLHSKAGQSLSRSGHHTSHGSLRHWVSTVLSNTSDAFHALLDISGGGGGVGVGKAGRSVDGLRGVRGAGEGKSKRWILKVLREEATNKRRSTSSRLADGGGEEFVKAAISASGDILVPAFRGIPGGAVTRSASPVNEVIVCSRAHECLRPLEAEPLHQIALVFHALFRRVRAVARRLIAVWQPPHLTLQLPSQRPQGQSSNRQSPAPTGIRRNSRRMSCNPAMALPAPVVDPYSPENLFTSNLLGGPPPVSHGGGGRPVPQPPPVPCHGQGMHRSDGWASSSSQGAEGYVAVRSEWKPLSHTTISVSGLPAVPWAVKECVDSACTYFRETGLCPYCSLLAHESGDKAEGKRRVLHRTKHFVALVPPSGAVGSSMDDSPDSLWNVGRVGMASGKAKGGADRAERENFLCGDRGERSTLEIWIVPVAHRPFIVPPSEGGQGPPPARAVATPEGGTRGEGDKEKARRQGAAGGERDRERDGEDRHVAGGGATGRGGNSRGERDRLFRGNDKEQRGSAAGGDGGSAAAAAALAAPGSLPQEAHVTPRELNDLASMWQHVFGAVCRASPVLKSLQDAAYRWVLLSAPVPLSPGSEGGQGGGLPCSWSDSAGGGGKRRGGGDNDPFGGGGLGCAFSPVENFESAASVGRGGQAFASSGAGTHSGGGGAEGHSGSSHSNAQSRARVAPPLVVGAAFHWHIRLQFTSLRGLHCNTDPRPAPSLLRIAIPPPPSAAQSISRKPTLKRDSSPEGPRSDLPDAIAIALRKRERAVRKLESRWREWNAARGTDAVTLHAVPHIGSGKPGSREKDGKRPRGDASNGEKESQRVAGFACTYGPSEFSSMVPSIAFISPVSPLTV</sequence>
<dbReference type="SMART" id="SM00054">
    <property type="entry name" value="EFh"/>
    <property type="match status" value="3"/>
</dbReference>
<feature type="region of interest" description="Disordered" evidence="2">
    <location>
        <begin position="1"/>
        <end position="64"/>
    </location>
</feature>
<feature type="region of interest" description="Disordered" evidence="2">
    <location>
        <begin position="1532"/>
        <end position="1575"/>
    </location>
</feature>
<feature type="compositionally biased region" description="Basic and acidic residues" evidence="2">
    <location>
        <begin position="492"/>
        <end position="503"/>
    </location>
</feature>
<feature type="compositionally biased region" description="Basic and acidic residues" evidence="2">
    <location>
        <begin position="576"/>
        <end position="591"/>
    </location>
</feature>
<feature type="compositionally biased region" description="Basic and acidic residues" evidence="2">
    <location>
        <begin position="48"/>
        <end position="64"/>
    </location>
</feature>
<feature type="compositionally biased region" description="Gly residues" evidence="2">
    <location>
        <begin position="5245"/>
        <end position="5256"/>
    </location>
</feature>
<feature type="compositionally biased region" description="Basic and acidic residues" evidence="2">
    <location>
        <begin position="525"/>
        <end position="538"/>
    </location>
</feature>
<dbReference type="VEuPathDB" id="CryptoDB:Cvel_6270"/>
<dbReference type="InterPro" id="IPR018247">
    <property type="entry name" value="EF_Hand_1_Ca_BS"/>
</dbReference>
<feature type="region of interest" description="Disordered" evidence="2">
    <location>
        <begin position="5475"/>
        <end position="5511"/>
    </location>
</feature>
<feature type="region of interest" description="Disordered" evidence="2">
    <location>
        <begin position="3632"/>
        <end position="3666"/>
    </location>
</feature>
<feature type="compositionally biased region" description="Polar residues" evidence="2">
    <location>
        <begin position="4950"/>
        <end position="4967"/>
    </location>
</feature>
<feature type="compositionally biased region" description="Basic and acidic residues" evidence="2">
    <location>
        <begin position="677"/>
        <end position="686"/>
    </location>
</feature>
<feature type="region of interest" description="Disordered" evidence="2">
    <location>
        <begin position="1020"/>
        <end position="1076"/>
    </location>
</feature>
<feature type="region of interest" description="Disordered" evidence="2">
    <location>
        <begin position="2160"/>
        <end position="2180"/>
    </location>
</feature>
<feature type="region of interest" description="Disordered" evidence="2">
    <location>
        <begin position="2614"/>
        <end position="2653"/>
    </location>
</feature>
<feature type="region of interest" description="Disordered" evidence="2">
    <location>
        <begin position="4523"/>
        <end position="4626"/>
    </location>
</feature>
<feature type="compositionally biased region" description="Gly residues" evidence="2">
    <location>
        <begin position="647"/>
        <end position="659"/>
    </location>
</feature>
<organism evidence="4">
    <name type="scientific">Chromera velia CCMP2878</name>
    <dbReference type="NCBI Taxonomy" id="1169474"/>
    <lineage>
        <taxon>Eukaryota</taxon>
        <taxon>Sar</taxon>
        <taxon>Alveolata</taxon>
        <taxon>Colpodellida</taxon>
        <taxon>Chromeraceae</taxon>
        <taxon>Chromera</taxon>
    </lineage>
</organism>
<feature type="region of interest" description="Disordered" evidence="2">
    <location>
        <begin position="443"/>
        <end position="464"/>
    </location>
</feature>
<feature type="compositionally biased region" description="Acidic residues" evidence="2">
    <location>
        <begin position="454"/>
        <end position="463"/>
    </location>
</feature>
<dbReference type="CDD" id="cd00051">
    <property type="entry name" value="EFh"/>
    <property type="match status" value="1"/>
</dbReference>
<feature type="region of interest" description="Disordered" evidence="2">
    <location>
        <begin position="4219"/>
        <end position="4300"/>
    </location>
</feature>
<feature type="compositionally biased region" description="Basic and acidic residues" evidence="2">
    <location>
        <begin position="1227"/>
        <end position="1242"/>
    </location>
</feature>
<feature type="region of interest" description="Disordered" evidence="2">
    <location>
        <begin position="2236"/>
        <end position="2264"/>
    </location>
</feature>
<feature type="region of interest" description="Disordered" evidence="2">
    <location>
        <begin position="1363"/>
        <end position="1394"/>
    </location>
</feature>
<feature type="region of interest" description="Disordered" evidence="2">
    <location>
        <begin position="1696"/>
        <end position="1744"/>
    </location>
</feature>
<feature type="compositionally biased region" description="Acidic residues" evidence="2">
    <location>
        <begin position="718"/>
        <end position="728"/>
    </location>
</feature>
<dbReference type="InterPro" id="IPR036265">
    <property type="entry name" value="HIT-like_sf"/>
</dbReference>
<feature type="compositionally biased region" description="Gly residues" evidence="2">
    <location>
        <begin position="3089"/>
        <end position="3105"/>
    </location>
</feature>
<dbReference type="Gene3D" id="3.30.428.10">
    <property type="entry name" value="HIT-like"/>
    <property type="match status" value="1"/>
</dbReference>
<feature type="region of interest" description="Disordered" evidence="2">
    <location>
        <begin position="4949"/>
        <end position="4978"/>
    </location>
</feature>
<protein>
    <recommendedName>
        <fullName evidence="3">EF-hand domain-containing protein</fullName>
    </recommendedName>
</protein>
<feature type="compositionally biased region" description="Acidic residues" evidence="2">
    <location>
        <begin position="627"/>
        <end position="637"/>
    </location>
</feature>
<feature type="compositionally biased region" description="Gly residues" evidence="2">
    <location>
        <begin position="698"/>
        <end position="709"/>
    </location>
</feature>
<feature type="region of interest" description="Disordered" evidence="2">
    <location>
        <begin position="4695"/>
        <end position="4718"/>
    </location>
</feature>
<feature type="compositionally biased region" description="Basic and acidic residues" evidence="2">
    <location>
        <begin position="304"/>
        <end position="325"/>
    </location>
</feature>
<feature type="compositionally biased region" description="Basic and acidic residues" evidence="2">
    <location>
        <begin position="2633"/>
        <end position="2652"/>
    </location>
</feature>
<feature type="region of interest" description="Disordered" evidence="2">
    <location>
        <begin position="3819"/>
        <end position="3888"/>
    </location>
</feature>
<feature type="compositionally biased region" description="Basic and acidic residues" evidence="2">
    <location>
        <begin position="2536"/>
        <end position="2555"/>
    </location>
</feature>
<feature type="compositionally biased region" description="Basic and acidic residues" evidence="2">
    <location>
        <begin position="5257"/>
        <end position="5272"/>
    </location>
</feature>
<feature type="compositionally biased region" description="Acidic residues" evidence="2">
    <location>
        <begin position="1180"/>
        <end position="1189"/>
    </location>
</feature>
<feature type="compositionally biased region" description="Basic and acidic residues" evidence="2">
    <location>
        <begin position="5214"/>
        <end position="5224"/>
    </location>
</feature>
<keyword evidence="1" id="KW-0106">Calcium</keyword>
<feature type="region of interest" description="Disordered" evidence="2">
    <location>
        <begin position="907"/>
        <end position="986"/>
    </location>
</feature>
<feature type="compositionally biased region" description="Pro residues" evidence="2">
    <location>
        <begin position="1042"/>
        <end position="1051"/>
    </location>
</feature>
<feature type="region of interest" description="Disordered" evidence="2">
    <location>
        <begin position="2421"/>
        <end position="2448"/>
    </location>
</feature>
<feature type="region of interest" description="Disordered" evidence="2">
    <location>
        <begin position="5006"/>
        <end position="5044"/>
    </location>
</feature>
<feature type="compositionally biased region" description="Basic and acidic residues" evidence="2">
    <location>
        <begin position="603"/>
        <end position="618"/>
    </location>
</feature>
<feature type="compositionally biased region" description="Low complexity" evidence="2">
    <location>
        <begin position="1026"/>
        <end position="1041"/>
    </location>
</feature>
<feature type="compositionally biased region" description="Low complexity" evidence="2">
    <location>
        <begin position="4552"/>
        <end position="4562"/>
    </location>
</feature>
<feature type="compositionally biased region" description="Acidic residues" evidence="2">
    <location>
        <begin position="1732"/>
        <end position="1741"/>
    </location>
</feature>
<feature type="region of interest" description="Disordered" evidence="2">
    <location>
        <begin position="3076"/>
        <end position="3107"/>
    </location>
</feature>
<dbReference type="InterPro" id="IPR011992">
    <property type="entry name" value="EF-hand-dom_pair"/>
</dbReference>
<feature type="region of interest" description="Disordered" evidence="2">
    <location>
        <begin position="2721"/>
        <end position="2746"/>
    </location>
</feature>
<dbReference type="PROSITE" id="PS00018">
    <property type="entry name" value="EF_HAND_1"/>
    <property type="match status" value="1"/>
</dbReference>
<evidence type="ECO:0000256" key="2">
    <source>
        <dbReference type="SAM" id="MobiDB-lite"/>
    </source>
</evidence>
<feature type="domain" description="EF-hand" evidence="3">
    <location>
        <begin position="3204"/>
        <end position="3239"/>
    </location>
</feature>
<feature type="compositionally biased region" description="Gly residues" evidence="2">
    <location>
        <begin position="757"/>
        <end position="772"/>
    </location>
</feature>
<accession>A0A0G4HC28</accession>
<feature type="region of interest" description="Disordered" evidence="2">
    <location>
        <begin position="358"/>
        <end position="380"/>
    </location>
</feature>
<feature type="compositionally biased region" description="Acidic residues" evidence="2">
    <location>
        <begin position="4563"/>
        <end position="4581"/>
    </location>
</feature>
<feature type="region of interest" description="Disordered" evidence="2">
    <location>
        <begin position="5410"/>
        <end position="5438"/>
    </location>
</feature>
<feature type="region of interest" description="Disordered" evidence="2">
    <location>
        <begin position="1174"/>
        <end position="1242"/>
    </location>
</feature>
<feature type="region of interest" description="Disordered" evidence="2">
    <location>
        <begin position="2501"/>
        <end position="2571"/>
    </location>
</feature>
<feature type="domain" description="EF-hand" evidence="3">
    <location>
        <begin position="2953"/>
        <end position="2988"/>
    </location>
</feature>
<feature type="region of interest" description="Disordered" evidence="2">
    <location>
        <begin position="3716"/>
        <end position="3806"/>
    </location>
</feature>